<dbReference type="SUPFAM" id="SSF46785">
    <property type="entry name" value="Winged helix' DNA-binding domain"/>
    <property type="match status" value="1"/>
</dbReference>
<dbReference type="Pfam" id="PF01614">
    <property type="entry name" value="IclR_C"/>
    <property type="match status" value="1"/>
</dbReference>
<keyword evidence="3" id="KW-0804">Transcription</keyword>
<dbReference type="SMART" id="SM00346">
    <property type="entry name" value="HTH_ICLR"/>
    <property type="match status" value="1"/>
</dbReference>
<evidence type="ECO:0000313" key="7">
    <source>
        <dbReference type="Proteomes" id="UP001210380"/>
    </source>
</evidence>
<accession>A0ABT4UVK8</accession>
<reference evidence="6 7" key="1">
    <citation type="submission" date="2022-11" db="EMBL/GenBank/DDBJ databases">
        <title>Draft genome sequence of Saccharopolyspora sp. WRP15-2 isolated from rhizosphere soils of wild rice in Thailand.</title>
        <authorList>
            <person name="Duangmal K."/>
            <person name="Kammanee S."/>
            <person name="Muangham S."/>
        </authorList>
    </citation>
    <scope>NUCLEOTIDE SEQUENCE [LARGE SCALE GENOMIC DNA]</scope>
    <source>
        <strain evidence="6 7">WRP15-2</strain>
    </source>
</reference>
<dbReference type="InterPro" id="IPR036388">
    <property type="entry name" value="WH-like_DNA-bd_sf"/>
</dbReference>
<dbReference type="Gene3D" id="3.30.450.40">
    <property type="match status" value="1"/>
</dbReference>
<name>A0ABT4UVK8_9PSEU</name>
<keyword evidence="1" id="KW-0805">Transcription regulation</keyword>
<dbReference type="RefSeq" id="WP_270947823.1">
    <property type="nucleotide sequence ID" value="NZ_JAQGLA010000007.1"/>
</dbReference>
<dbReference type="EMBL" id="JAQGLA010000007">
    <property type="protein sequence ID" value="MDA3625246.1"/>
    <property type="molecule type" value="Genomic_DNA"/>
</dbReference>
<dbReference type="InterPro" id="IPR005471">
    <property type="entry name" value="Tscrpt_reg_IclR_N"/>
</dbReference>
<evidence type="ECO:0000256" key="1">
    <source>
        <dbReference type="ARBA" id="ARBA00023015"/>
    </source>
</evidence>
<evidence type="ECO:0000313" key="6">
    <source>
        <dbReference type="EMBL" id="MDA3625246.1"/>
    </source>
</evidence>
<dbReference type="Gene3D" id="1.10.10.10">
    <property type="entry name" value="Winged helix-like DNA-binding domain superfamily/Winged helix DNA-binding domain"/>
    <property type="match status" value="1"/>
</dbReference>
<organism evidence="6 7">
    <name type="scientific">Saccharopolyspora oryzae</name>
    <dbReference type="NCBI Taxonomy" id="2997343"/>
    <lineage>
        <taxon>Bacteria</taxon>
        <taxon>Bacillati</taxon>
        <taxon>Actinomycetota</taxon>
        <taxon>Actinomycetes</taxon>
        <taxon>Pseudonocardiales</taxon>
        <taxon>Pseudonocardiaceae</taxon>
        <taxon>Saccharopolyspora</taxon>
    </lineage>
</organism>
<evidence type="ECO:0000256" key="3">
    <source>
        <dbReference type="ARBA" id="ARBA00023163"/>
    </source>
</evidence>
<dbReference type="InterPro" id="IPR050707">
    <property type="entry name" value="HTH_MetabolicPath_Reg"/>
</dbReference>
<keyword evidence="2" id="KW-0238">DNA-binding</keyword>
<evidence type="ECO:0000259" key="4">
    <source>
        <dbReference type="PROSITE" id="PS51077"/>
    </source>
</evidence>
<sequence length="265" mass="28378">MSQRGTNHDAGDGLFVRSLERGLAVLRAFDGRPPQLSLSEVAARAGMSPAAARRYLHTFVELGYLAVRGRSFVAQPKLVELAYPYYATAAFTRPVETELEKLAAELHESCALTVRNGHHVTNVLSANAHRELAVQVQLGRSLPAYCTAMGRVLLSALPPEEVRTILEATDRVHHTANTVTDLDELLATVERARNDGYALGDEEFQVGIRSVAVGVRDASGTVAAALSVSAVASRVSTATLVDTLLPKLRDAASSVEVHLATGTDR</sequence>
<keyword evidence="7" id="KW-1185">Reference proteome</keyword>
<dbReference type="InterPro" id="IPR036390">
    <property type="entry name" value="WH_DNA-bd_sf"/>
</dbReference>
<dbReference type="SUPFAM" id="SSF55781">
    <property type="entry name" value="GAF domain-like"/>
    <property type="match status" value="1"/>
</dbReference>
<dbReference type="Pfam" id="PF09339">
    <property type="entry name" value="HTH_IclR"/>
    <property type="match status" value="1"/>
</dbReference>
<dbReference type="PROSITE" id="PS51077">
    <property type="entry name" value="HTH_ICLR"/>
    <property type="match status" value="1"/>
</dbReference>
<dbReference type="InterPro" id="IPR029016">
    <property type="entry name" value="GAF-like_dom_sf"/>
</dbReference>
<dbReference type="Proteomes" id="UP001210380">
    <property type="component" value="Unassembled WGS sequence"/>
</dbReference>
<proteinExistence type="predicted"/>
<dbReference type="PROSITE" id="PS51078">
    <property type="entry name" value="ICLR_ED"/>
    <property type="match status" value="1"/>
</dbReference>
<evidence type="ECO:0000259" key="5">
    <source>
        <dbReference type="PROSITE" id="PS51078"/>
    </source>
</evidence>
<dbReference type="InterPro" id="IPR014757">
    <property type="entry name" value="Tscrpt_reg_IclR_C"/>
</dbReference>
<dbReference type="PANTHER" id="PTHR30136:SF34">
    <property type="entry name" value="TRANSCRIPTIONAL REGULATOR"/>
    <property type="match status" value="1"/>
</dbReference>
<feature type="domain" description="IclR-ED" evidence="5">
    <location>
        <begin position="77"/>
        <end position="261"/>
    </location>
</feature>
<dbReference type="PANTHER" id="PTHR30136">
    <property type="entry name" value="HELIX-TURN-HELIX TRANSCRIPTIONAL REGULATOR, ICLR FAMILY"/>
    <property type="match status" value="1"/>
</dbReference>
<protein>
    <submittedName>
        <fullName evidence="6">Helix-turn-helix domain-containing protein</fullName>
    </submittedName>
</protein>
<feature type="domain" description="HTH iclR-type" evidence="4">
    <location>
        <begin position="16"/>
        <end position="76"/>
    </location>
</feature>
<evidence type="ECO:0000256" key="2">
    <source>
        <dbReference type="ARBA" id="ARBA00023125"/>
    </source>
</evidence>
<gene>
    <name evidence="6" type="ORF">OU415_07355</name>
</gene>
<comment type="caution">
    <text evidence="6">The sequence shown here is derived from an EMBL/GenBank/DDBJ whole genome shotgun (WGS) entry which is preliminary data.</text>
</comment>